<evidence type="ECO:0000256" key="2">
    <source>
        <dbReference type="SAM" id="MobiDB-lite"/>
    </source>
</evidence>
<dbReference type="EMBL" id="UYRT01083582">
    <property type="protein sequence ID" value="VDN27648.1"/>
    <property type="molecule type" value="Genomic_DNA"/>
</dbReference>
<evidence type="ECO:0000313" key="5">
    <source>
        <dbReference type="WBParaSite" id="GPUH_0001634101-mRNA-1"/>
    </source>
</evidence>
<proteinExistence type="predicted"/>
<evidence type="ECO:0000313" key="4">
    <source>
        <dbReference type="Proteomes" id="UP000271098"/>
    </source>
</evidence>
<feature type="region of interest" description="Disordered" evidence="2">
    <location>
        <begin position="1"/>
        <end position="40"/>
    </location>
</feature>
<protein>
    <submittedName>
        <fullName evidence="5">TMF_TATA_bd domain-containing protein</fullName>
    </submittedName>
</protein>
<accession>A0A183E5S8</accession>
<dbReference type="OrthoDB" id="425925at2759"/>
<feature type="coiled-coil region" evidence="1">
    <location>
        <begin position="211"/>
        <end position="330"/>
    </location>
</feature>
<keyword evidence="1" id="KW-0175">Coiled coil</keyword>
<dbReference type="WBParaSite" id="GPUH_0001634101-mRNA-1">
    <property type="protein sequence ID" value="GPUH_0001634101-mRNA-1"/>
    <property type="gene ID" value="GPUH_0001634101"/>
</dbReference>
<dbReference type="Proteomes" id="UP000271098">
    <property type="component" value="Unassembled WGS sequence"/>
</dbReference>
<organism evidence="5">
    <name type="scientific">Gongylonema pulchrum</name>
    <dbReference type="NCBI Taxonomy" id="637853"/>
    <lineage>
        <taxon>Eukaryota</taxon>
        <taxon>Metazoa</taxon>
        <taxon>Ecdysozoa</taxon>
        <taxon>Nematoda</taxon>
        <taxon>Chromadorea</taxon>
        <taxon>Rhabditida</taxon>
        <taxon>Spirurina</taxon>
        <taxon>Spiruromorpha</taxon>
        <taxon>Spiruroidea</taxon>
        <taxon>Gongylonematidae</taxon>
        <taxon>Gongylonema</taxon>
    </lineage>
</organism>
<feature type="coiled-coil region" evidence="1">
    <location>
        <begin position="109"/>
        <end position="164"/>
    </location>
</feature>
<sequence length="349" mass="40274">MATAIEMTSFEDEEGSAAWPSSTGEESTDAIERAGENVSESDHLKEQLRLLTEERDSLRLKIIVILSSHPTSCAFFGLFESGRLQVKSAQEENAAQADHVDKLTFQAVDKVLSARLKEMEQQCEFLQEQLEAATEQLNNKNVQLSELQTELEQTHSLIDVQREKFQRDISEEKERSRYSLIVAQIEEARSEVEKIRLLAESREEVGKNDAESEMSETIEKLKNEIASWQKRFEISETIFEEEQTAKERELEKLSARIDALKANLIEYEERYELCRNENAETVQQLEKLSNDFDRLRLSLSKNTAVEVDELKRLRTELDVSKGDREKLRADVERFRAAIGVIDKELNRLR</sequence>
<evidence type="ECO:0000313" key="3">
    <source>
        <dbReference type="EMBL" id="VDN27648.1"/>
    </source>
</evidence>
<dbReference type="AlphaFoldDB" id="A0A183E5S8"/>
<keyword evidence="4" id="KW-1185">Reference proteome</keyword>
<name>A0A183E5S8_9BILA</name>
<feature type="compositionally biased region" description="Basic and acidic residues" evidence="2">
    <location>
        <begin position="30"/>
        <end position="40"/>
    </location>
</feature>
<reference evidence="5" key="1">
    <citation type="submission" date="2016-06" db="UniProtKB">
        <authorList>
            <consortium name="WormBaseParasite"/>
        </authorList>
    </citation>
    <scope>IDENTIFICATION</scope>
</reference>
<gene>
    <name evidence="3" type="ORF">GPUH_LOCUS16319</name>
</gene>
<reference evidence="3 4" key="2">
    <citation type="submission" date="2018-11" db="EMBL/GenBank/DDBJ databases">
        <authorList>
            <consortium name="Pathogen Informatics"/>
        </authorList>
    </citation>
    <scope>NUCLEOTIDE SEQUENCE [LARGE SCALE GENOMIC DNA]</scope>
</reference>
<evidence type="ECO:0000256" key="1">
    <source>
        <dbReference type="SAM" id="Coils"/>
    </source>
</evidence>